<comment type="subcellular location">
    <subcellularLocation>
        <location evidence="1 7">Cell membrane</location>
        <topology evidence="1 7">Multi-pass membrane protein</topology>
    </subcellularLocation>
</comment>
<protein>
    <submittedName>
        <fullName evidence="9">ABC transporter permease</fullName>
    </submittedName>
</protein>
<evidence type="ECO:0000256" key="1">
    <source>
        <dbReference type="ARBA" id="ARBA00004651"/>
    </source>
</evidence>
<keyword evidence="10" id="KW-1185">Reference proteome</keyword>
<dbReference type="AlphaFoldDB" id="A0A4P6KH12"/>
<dbReference type="Proteomes" id="UP000289260">
    <property type="component" value="Chromosome"/>
</dbReference>
<keyword evidence="4 7" id="KW-0812">Transmembrane</keyword>
<dbReference type="PANTHER" id="PTHR43163">
    <property type="entry name" value="DIPEPTIDE TRANSPORT SYSTEM PERMEASE PROTEIN DPPB-RELATED"/>
    <property type="match status" value="1"/>
</dbReference>
<evidence type="ECO:0000256" key="3">
    <source>
        <dbReference type="ARBA" id="ARBA00022475"/>
    </source>
</evidence>
<keyword evidence="2 7" id="KW-0813">Transport</keyword>
<proteinExistence type="inferred from homology"/>
<feature type="transmembrane region" description="Helical" evidence="7">
    <location>
        <begin position="280"/>
        <end position="306"/>
    </location>
</feature>
<feature type="transmembrane region" description="Helical" evidence="7">
    <location>
        <begin position="101"/>
        <end position="122"/>
    </location>
</feature>
<dbReference type="GO" id="GO:0055085">
    <property type="term" value="P:transmembrane transport"/>
    <property type="evidence" value="ECO:0007669"/>
    <property type="project" value="InterPro"/>
</dbReference>
<organism evidence="9 10">
    <name type="scientific">Leucobacter triazinivorans</name>
    <dbReference type="NCBI Taxonomy" id="1784719"/>
    <lineage>
        <taxon>Bacteria</taxon>
        <taxon>Bacillati</taxon>
        <taxon>Actinomycetota</taxon>
        <taxon>Actinomycetes</taxon>
        <taxon>Micrococcales</taxon>
        <taxon>Microbacteriaceae</taxon>
        <taxon>Leucobacter</taxon>
    </lineage>
</organism>
<accession>A0A4P6KH12</accession>
<dbReference type="OrthoDB" id="9778910at2"/>
<dbReference type="KEGG" id="ltr:EVS81_13585"/>
<dbReference type="GO" id="GO:0005886">
    <property type="term" value="C:plasma membrane"/>
    <property type="evidence" value="ECO:0007669"/>
    <property type="project" value="UniProtKB-SubCell"/>
</dbReference>
<dbReference type="CDD" id="cd06261">
    <property type="entry name" value="TM_PBP2"/>
    <property type="match status" value="1"/>
</dbReference>
<name>A0A4P6KH12_9MICO</name>
<dbReference type="InterPro" id="IPR035906">
    <property type="entry name" value="MetI-like_sf"/>
</dbReference>
<feature type="transmembrane region" description="Helical" evidence="7">
    <location>
        <begin position="134"/>
        <end position="157"/>
    </location>
</feature>
<dbReference type="Gene3D" id="1.10.3720.10">
    <property type="entry name" value="MetI-like"/>
    <property type="match status" value="1"/>
</dbReference>
<keyword evidence="5 7" id="KW-1133">Transmembrane helix</keyword>
<dbReference type="PROSITE" id="PS50928">
    <property type="entry name" value="ABC_TM1"/>
    <property type="match status" value="1"/>
</dbReference>
<evidence type="ECO:0000256" key="4">
    <source>
        <dbReference type="ARBA" id="ARBA00022692"/>
    </source>
</evidence>
<reference evidence="9 10" key="1">
    <citation type="submission" date="2019-02" db="EMBL/GenBank/DDBJ databases">
        <authorList>
            <person name="Sun L."/>
            <person name="Pan D."/>
            <person name="Wu X."/>
        </authorList>
    </citation>
    <scope>NUCLEOTIDE SEQUENCE [LARGE SCALE GENOMIC DNA]</scope>
    <source>
        <strain evidence="9 10">JW-1</strain>
    </source>
</reference>
<feature type="transmembrane region" description="Helical" evidence="7">
    <location>
        <begin position="177"/>
        <end position="197"/>
    </location>
</feature>
<evidence type="ECO:0000259" key="8">
    <source>
        <dbReference type="PROSITE" id="PS50928"/>
    </source>
</evidence>
<feature type="domain" description="ABC transmembrane type-1" evidence="8">
    <location>
        <begin position="95"/>
        <end position="299"/>
    </location>
</feature>
<dbReference type="SUPFAM" id="SSF161098">
    <property type="entry name" value="MetI-like"/>
    <property type="match status" value="1"/>
</dbReference>
<comment type="similarity">
    <text evidence="7">Belongs to the binding-protein-dependent transport system permease family.</text>
</comment>
<evidence type="ECO:0000256" key="5">
    <source>
        <dbReference type="ARBA" id="ARBA00022989"/>
    </source>
</evidence>
<evidence type="ECO:0000256" key="2">
    <source>
        <dbReference type="ARBA" id="ARBA00022448"/>
    </source>
</evidence>
<dbReference type="PANTHER" id="PTHR43163:SF6">
    <property type="entry name" value="DIPEPTIDE TRANSPORT SYSTEM PERMEASE PROTEIN DPPB-RELATED"/>
    <property type="match status" value="1"/>
</dbReference>
<evidence type="ECO:0000256" key="7">
    <source>
        <dbReference type="RuleBase" id="RU363032"/>
    </source>
</evidence>
<dbReference type="Pfam" id="PF19300">
    <property type="entry name" value="BPD_transp_1_N"/>
    <property type="match status" value="1"/>
</dbReference>
<evidence type="ECO:0000256" key="6">
    <source>
        <dbReference type="ARBA" id="ARBA00023136"/>
    </source>
</evidence>
<sequence length="313" mass="33485">MILFILKRLLSGIVLLFVVASGTFFLAHAAIPNPALGLLGSGATPEAIAALTVKIGADRPVLVQYQEWLLNLLQGDFGTSWKNDQPIDKILALRLPVTLSLVTASVALSALLGAMLGTLAGLRPHSWIDKTVKAGAVILFALPGFWVAVVLVMTFAVQLKWFPAIGYVQPSESLPGWLRSITLPAISLALGAIVMIAEQLRNGIIQADAQDYTRTLRSRGIPFWRVALHLLRNSAPASLTILALLFVGLLSGAIIVEQIFGIKGIGELTQSSSQNGDIPTLLGITVVTVVFVIVVNLLLDIVLGWINPKVRVK</sequence>
<dbReference type="InterPro" id="IPR000515">
    <property type="entry name" value="MetI-like"/>
</dbReference>
<keyword evidence="6 7" id="KW-0472">Membrane</keyword>
<evidence type="ECO:0000313" key="9">
    <source>
        <dbReference type="EMBL" id="QBE49726.1"/>
    </source>
</evidence>
<evidence type="ECO:0000313" key="10">
    <source>
        <dbReference type="Proteomes" id="UP000289260"/>
    </source>
</evidence>
<dbReference type="InterPro" id="IPR045621">
    <property type="entry name" value="BPD_transp_1_N"/>
</dbReference>
<dbReference type="Pfam" id="PF00528">
    <property type="entry name" value="BPD_transp_1"/>
    <property type="match status" value="1"/>
</dbReference>
<keyword evidence="3" id="KW-1003">Cell membrane</keyword>
<dbReference type="EMBL" id="CP035806">
    <property type="protein sequence ID" value="QBE49726.1"/>
    <property type="molecule type" value="Genomic_DNA"/>
</dbReference>
<feature type="transmembrane region" description="Helical" evidence="7">
    <location>
        <begin position="239"/>
        <end position="260"/>
    </location>
</feature>
<gene>
    <name evidence="9" type="ORF">EVS81_13585</name>
</gene>
<dbReference type="RefSeq" id="WP_130110839.1">
    <property type="nucleotide sequence ID" value="NZ_CP035806.1"/>
</dbReference>